<feature type="transmembrane region" description="Helical" evidence="6">
    <location>
        <begin position="55"/>
        <end position="77"/>
    </location>
</feature>
<feature type="domain" description="DUF676" evidence="7">
    <location>
        <begin position="484"/>
        <end position="549"/>
    </location>
</feature>
<evidence type="ECO:0000256" key="5">
    <source>
        <dbReference type="ARBA" id="ARBA00023136"/>
    </source>
</evidence>
<dbReference type="EMBL" id="KN714723">
    <property type="protein sequence ID" value="KUI59039.1"/>
    <property type="molecule type" value="Genomic_DNA"/>
</dbReference>
<evidence type="ECO:0000313" key="9">
    <source>
        <dbReference type="Proteomes" id="UP000078576"/>
    </source>
</evidence>
<keyword evidence="5 6" id="KW-0472">Membrane</keyword>
<dbReference type="SUPFAM" id="SSF53474">
    <property type="entry name" value="alpha/beta-Hydrolases"/>
    <property type="match status" value="1"/>
</dbReference>
<dbReference type="STRING" id="694573.A0A194V547"/>
<keyword evidence="3 6" id="KW-0812">Transmembrane</keyword>
<dbReference type="InterPro" id="IPR007751">
    <property type="entry name" value="DUF676_lipase-like"/>
</dbReference>
<feature type="transmembrane region" description="Helical" evidence="6">
    <location>
        <begin position="133"/>
        <end position="152"/>
    </location>
</feature>
<organism evidence="8 9">
    <name type="scientific">Cytospora mali</name>
    <name type="common">Apple Valsa canker fungus</name>
    <name type="synonym">Valsa mali</name>
    <dbReference type="NCBI Taxonomy" id="578113"/>
    <lineage>
        <taxon>Eukaryota</taxon>
        <taxon>Fungi</taxon>
        <taxon>Dikarya</taxon>
        <taxon>Ascomycota</taxon>
        <taxon>Pezizomycotina</taxon>
        <taxon>Sordariomycetes</taxon>
        <taxon>Sordariomycetidae</taxon>
        <taxon>Diaporthales</taxon>
        <taxon>Cytosporaceae</taxon>
        <taxon>Cytospora</taxon>
    </lineage>
</organism>
<dbReference type="Pfam" id="PF04479">
    <property type="entry name" value="RTA1"/>
    <property type="match status" value="1"/>
</dbReference>
<name>A0A194V547_CYTMA</name>
<evidence type="ECO:0000259" key="7">
    <source>
        <dbReference type="Pfam" id="PF05057"/>
    </source>
</evidence>
<feature type="transmembrane region" description="Helical" evidence="6">
    <location>
        <begin position="30"/>
        <end position="49"/>
    </location>
</feature>
<evidence type="ECO:0000256" key="6">
    <source>
        <dbReference type="SAM" id="Phobius"/>
    </source>
</evidence>
<dbReference type="InterPro" id="IPR007568">
    <property type="entry name" value="RTA1"/>
</dbReference>
<keyword evidence="9" id="KW-1185">Reference proteome</keyword>
<comment type="subcellular location">
    <subcellularLocation>
        <location evidence="1">Membrane</location>
        <topology evidence="1">Multi-pass membrane protein</topology>
    </subcellularLocation>
</comment>
<evidence type="ECO:0000256" key="1">
    <source>
        <dbReference type="ARBA" id="ARBA00004141"/>
    </source>
</evidence>
<dbReference type="Gene3D" id="3.40.50.1820">
    <property type="entry name" value="alpha/beta hydrolase"/>
    <property type="match status" value="1"/>
</dbReference>
<comment type="similarity">
    <text evidence="2">Belongs to the putative lipase ROG1 family.</text>
</comment>
<evidence type="ECO:0000256" key="2">
    <source>
        <dbReference type="ARBA" id="ARBA00007920"/>
    </source>
</evidence>
<feature type="transmembrane region" description="Helical" evidence="6">
    <location>
        <begin position="249"/>
        <end position="270"/>
    </location>
</feature>
<evidence type="ECO:0000313" key="8">
    <source>
        <dbReference type="EMBL" id="KUI59039.1"/>
    </source>
</evidence>
<evidence type="ECO:0000256" key="3">
    <source>
        <dbReference type="ARBA" id="ARBA00022692"/>
    </source>
</evidence>
<gene>
    <name evidence="8" type="ORF">VP1G_06319</name>
</gene>
<feature type="transmembrane region" description="Helical" evidence="6">
    <location>
        <begin position="164"/>
        <end position="189"/>
    </location>
</feature>
<dbReference type="InterPro" id="IPR029058">
    <property type="entry name" value="AB_hydrolase_fold"/>
</dbReference>
<accession>A0A194V547</accession>
<dbReference type="OrthoDB" id="5592486at2759"/>
<dbReference type="PANTHER" id="PTHR31465">
    <property type="entry name" value="PROTEIN RTA1-RELATED"/>
    <property type="match status" value="1"/>
</dbReference>
<dbReference type="AlphaFoldDB" id="A0A194V547"/>
<protein>
    <submittedName>
        <fullName evidence="8">Lipase 2</fullName>
    </submittedName>
</protein>
<dbReference type="Pfam" id="PF05057">
    <property type="entry name" value="DUF676"/>
    <property type="match status" value="1"/>
</dbReference>
<evidence type="ECO:0000256" key="4">
    <source>
        <dbReference type="ARBA" id="ARBA00022989"/>
    </source>
</evidence>
<sequence length="697" mass="76726">MLSTSAGDCTPTTCPVANGWLLVPPSLEGAAIILAAFAVLVPINLWTGARTKTTAYSLTLIVGLLLEVMGYVGRLLLRSNLASKSYFVLFLLGTTMGPTFITAAVYMIFPHILALYGSDLSIVPDPIWLRHFFLGWDVFTLAFQAIGSAFAADGTSKTEIQEGVNVLVAGLGLQLVSILGYFGLYYWFMSRVNRNREFLDPRFSAVYHSTRYKTAILGIQVALVLILTRTAARMAQLLSGLDSTFSQSQVYIVVLDGALVLLAAIILTIFTPGSAFGRAWGMTSPAKKKARRHLSALHPAQRSPGSPLLNMRPSPTGSPYGYLRGYPYATVNAKEPRSPPPSHTMETNSPLQAGMRRYAHKRQSPAQVAHTSRPPPYESPLINIARVPYIPPRAMSLSQQYGQGTIVESQVVAPGSEMPKYPVVLAHGLLGFAELKLAGSYLPPIHYWRGITEALTANGTEVITATVPASGSIEERSAKLRENILEASKGRPVNIIAHSMGGLDARYMISYAHRRKRLQTQQTGKGNDINVRALVTIATPHHGSAYADYLFDQIGPERLPHLYDAWKRLTGLGTGAFDQLTRRYMAEEFNPRTPDDPDVQYFSYGAALTRKPPLLSPFRGSYGVLLEKEGPNDGLVSVESAKWGTYKGTLEGVSHLDMINWTNRLRWMIRRWMGEQNPFNAVAFYLEIVDMLEKEDL</sequence>
<dbReference type="PANTHER" id="PTHR31465:SF9">
    <property type="entry name" value="SPHINGOID LONG-CHAIN BASE TRANSPORTER RSB1"/>
    <property type="match status" value="1"/>
</dbReference>
<proteinExistence type="inferred from homology"/>
<keyword evidence="4 6" id="KW-1133">Transmembrane helix</keyword>
<dbReference type="GO" id="GO:0000324">
    <property type="term" value="C:fungal-type vacuole"/>
    <property type="evidence" value="ECO:0007669"/>
    <property type="project" value="TreeGrafter"/>
</dbReference>
<dbReference type="GO" id="GO:0005886">
    <property type="term" value="C:plasma membrane"/>
    <property type="evidence" value="ECO:0007669"/>
    <property type="project" value="TreeGrafter"/>
</dbReference>
<dbReference type="Proteomes" id="UP000078576">
    <property type="component" value="Unassembled WGS sequence"/>
</dbReference>
<feature type="transmembrane region" description="Helical" evidence="6">
    <location>
        <begin position="89"/>
        <end position="113"/>
    </location>
</feature>
<reference evidence="9" key="1">
    <citation type="submission" date="2014-12" db="EMBL/GenBank/DDBJ databases">
        <title>Genome Sequence of Valsa Canker Pathogens Uncovers a Specific Adaption of Colonization on Woody Bark.</title>
        <authorList>
            <person name="Yin Z."/>
            <person name="Liu H."/>
            <person name="Gao X."/>
            <person name="Li Z."/>
            <person name="Song N."/>
            <person name="Ke X."/>
            <person name="Dai Q."/>
            <person name="Wu Y."/>
            <person name="Sun Y."/>
            <person name="Xu J.-R."/>
            <person name="Kang Z.K."/>
            <person name="Wang L."/>
            <person name="Huang L."/>
        </authorList>
    </citation>
    <scope>NUCLEOTIDE SEQUENCE [LARGE SCALE GENOMIC DNA]</scope>
    <source>
        <strain evidence="9">SXYL134</strain>
    </source>
</reference>